<evidence type="ECO:0000313" key="3">
    <source>
        <dbReference type="Proteomes" id="UP001501072"/>
    </source>
</evidence>
<proteinExistence type="predicted"/>
<organism evidence="2 3">
    <name type="scientific">Streptomyces thermogriseus</name>
    <dbReference type="NCBI Taxonomy" id="75292"/>
    <lineage>
        <taxon>Bacteria</taxon>
        <taxon>Bacillati</taxon>
        <taxon>Actinomycetota</taxon>
        <taxon>Actinomycetes</taxon>
        <taxon>Kitasatosporales</taxon>
        <taxon>Streptomycetaceae</taxon>
        <taxon>Streptomyces</taxon>
    </lineage>
</organism>
<keyword evidence="3" id="KW-1185">Reference proteome</keyword>
<feature type="region of interest" description="Disordered" evidence="1">
    <location>
        <begin position="1"/>
        <end position="52"/>
    </location>
</feature>
<accession>A0ABN1T0C7</accession>
<dbReference type="EMBL" id="BAAAHU010000029">
    <property type="protein sequence ID" value="GAA1011195.1"/>
    <property type="molecule type" value="Genomic_DNA"/>
</dbReference>
<evidence type="ECO:0000256" key="1">
    <source>
        <dbReference type="SAM" id="MobiDB-lite"/>
    </source>
</evidence>
<reference evidence="2 3" key="1">
    <citation type="journal article" date="2019" name="Int. J. Syst. Evol. Microbiol.">
        <title>The Global Catalogue of Microorganisms (GCM) 10K type strain sequencing project: providing services to taxonomists for standard genome sequencing and annotation.</title>
        <authorList>
            <consortium name="The Broad Institute Genomics Platform"/>
            <consortium name="The Broad Institute Genome Sequencing Center for Infectious Disease"/>
            <person name="Wu L."/>
            <person name="Ma J."/>
        </authorList>
    </citation>
    <scope>NUCLEOTIDE SEQUENCE [LARGE SCALE GENOMIC DNA]</scope>
    <source>
        <strain evidence="2 3">JCM 11269</strain>
    </source>
</reference>
<feature type="compositionally biased region" description="Basic residues" evidence="1">
    <location>
        <begin position="19"/>
        <end position="30"/>
    </location>
</feature>
<gene>
    <name evidence="2" type="ORF">GCM10009564_31440</name>
</gene>
<name>A0ABN1T0C7_9ACTN</name>
<sequence length="89" mass="9511">MPAPPVAPVRTSVGEPTARHHPRARRRSVGRRTDRRSGEDTAQTETTDRTRGTVDAFHHVFLGSLAVGSDTFGGIPIRPSGCGLARPPS</sequence>
<evidence type="ECO:0000313" key="2">
    <source>
        <dbReference type="EMBL" id="GAA1011195.1"/>
    </source>
</evidence>
<feature type="region of interest" description="Disordered" evidence="1">
    <location>
        <begin position="68"/>
        <end position="89"/>
    </location>
</feature>
<comment type="caution">
    <text evidence="2">The sequence shown here is derived from an EMBL/GenBank/DDBJ whole genome shotgun (WGS) entry which is preliminary data.</text>
</comment>
<dbReference type="Proteomes" id="UP001501072">
    <property type="component" value="Unassembled WGS sequence"/>
</dbReference>
<protein>
    <submittedName>
        <fullName evidence="2">Uncharacterized protein</fullName>
    </submittedName>
</protein>